<comment type="similarity">
    <text evidence="2 7">Belongs to the ExbD/TolR family.</text>
</comment>
<proteinExistence type="inferred from homology"/>
<dbReference type="EMBL" id="FNAI01000002">
    <property type="protein sequence ID" value="SDD65531.1"/>
    <property type="molecule type" value="Genomic_DNA"/>
</dbReference>
<sequence>MAELNSSSAGSGRARGRRKMNVRVDLTAMVDLAFLLITFFIMTTSLAKPKAMDIAMPIDDDNQPVPASRSLTICLGKNDKVMYYLGELKNPVIAPVVTGFGREGLRKAIMETSKMVRDKSGKSMIVLIKPSDHSIYNSLVATLDELNITQSPQYAIVNIAPDDVNVLKQKGIY</sequence>
<evidence type="ECO:0000256" key="3">
    <source>
        <dbReference type="ARBA" id="ARBA00022475"/>
    </source>
</evidence>
<evidence type="ECO:0000313" key="8">
    <source>
        <dbReference type="EMBL" id="SDD65531.1"/>
    </source>
</evidence>
<dbReference type="GO" id="GO:0005886">
    <property type="term" value="C:plasma membrane"/>
    <property type="evidence" value="ECO:0007669"/>
    <property type="project" value="UniProtKB-SubCell"/>
</dbReference>
<organism evidence="8 9">
    <name type="scientific">Mucilaginibacter pineti</name>
    <dbReference type="NCBI Taxonomy" id="1391627"/>
    <lineage>
        <taxon>Bacteria</taxon>
        <taxon>Pseudomonadati</taxon>
        <taxon>Bacteroidota</taxon>
        <taxon>Sphingobacteriia</taxon>
        <taxon>Sphingobacteriales</taxon>
        <taxon>Sphingobacteriaceae</taxon>
        <taxon>Mucilaginibacter</taxon>
    </lineage>
</organism>
<keyword evidence="9" id="KW-1185">Reference proteome</keyword>
<dbReference type="PANTHER" id="PTHR30558">
    <property type="entry name" value="EXBD MEMBRANE COMPONENT OF PMF-DRIVEN MACROMOLECULE IMPORT SYSTEM"/>
    <property type="match status" value="1"/>
</dbReference>
<keyword evidence="7" id="KW-0813">Transport</keyword>
<evidence type="ECO:0000313" key="9">
    <source>
        <dbReference type="Proteomes" id="UP000199072"/>
    </source>
</evidence>
<dbReference type="GO" id="GO:0015031">
    <property type="term" value="P:protein transport"/>
    <property type="evidence" value="ECO:0007669"/>
    <property type="project" value="UniProtKB-KW"/>
</dbReference>
<evidence type="ECO:0000256" key="6">
    <source>
        <dbReference type="ARBA" id="ARBA00023136"/>
    </source>
</evidence>
<dbReference type="OrthoDB" id="952702at2"/>
<evidence type="ECO:0000256" key="1">
    <source>
        <dbReference type="ARBA" id="ARBA00004162"/>
    </source>
</evidence>
<dbReference type="AlphaFoldDB" id="A0A1G6WI87"/>
<keyword evidence="4 7" id="KW-0812">Transmembrane</keyword>
<dbReference type="PANTHER" id="PTHR30558:SF3">
    <property type="entry name" value="BIOPOLYMER TRANSPORT PROTEIN EXBD-RELATED"/>
    <property type="match status" value="1"/>
</dbReference>
<evidence type="ECO:0000256" key="5">
    <source>
        <dbReference type="ARBA" id="ARBA00022989"/>
    </source>
</evidence>
<keyword evidence="3" id="KW-1003">Cell membrane</keyword>
<keyword evidence="7" id="KW-0653">Protein transport</keyword>
<evidence type="ECO:0000256" key="7">
    <source>
        <dbReference type="RuleBase" id="RU003879"/>
    </source>
</evidence>
<dbReference type="RefSeq" id="WP_091145703.1">
    <property type="nucleotide sequence ID" value="NZ_FNAI01000002.1"/>
</dbReference>
<name>A0A1G6WI87_9SPHI</name>
<comment type="subcellular location">
    <subcellularLocation>
        <location evidence="1">Cell membrane</location>
        <topology evidence="1">Single-pass membrane protein</topology>
    </subcellularLocation>
    <subcellularLocation>
        <location evidence="7">Cell membrane</location>
        <topology evidence="7">Single-pass type II membrane protein</topology>
    </subcellularLocation>
</comment>
<dbReference type="GO" id="GO:0022857">
    <property type="term" value="F:transmembrane transporter activity"/>
    <property type="evidence" value="ECO:0007669"/>
    <property type="project" value="InterPro"/>
</dbReference>
<keyword evidence="5" id="KW-1133">Transmembrane helix</keyword>
<accession>A0A1G6WI87</accession>
<keyword evidence="6" id="KW-0472">Membrane</keyword>
<evidence type="ECO:0000256" key="4">
    <source>
        <dbReference type="ARBA" id="ARBA00022692"/>
    </source>
</evidence>
<dbReference type="STRING" id="1391627.SAMN05216464_102192"/>
<gene>
    <name evidence="8" type="ORF">SAMN05216464_102192</name>
</gene>
<protein>
    <submittedName>
        <fullName evidence="8">Biopolymer transport protein ExbD/TolR</fullName>
    </submittedName>
</protein>
<dbReference type="Pfam" id="PF02472">
    <property type="entry name" value="ExbD"/>
    <property type="match status" value="1"/>
</dbReference>
<evidence type="ECO:0000256" key="2">
    <source>
        <dbReference type="ARBA" id="ARBA00005811"/>
    </source>
</evidence>
<dbReference type="InterPro" id="IPR003400">
    <property type="entry name" value="ExbD"/>
</dbReference>
<dbReference type="Proteomes" id="UP000199072">
    <property type="component" value="Unassembled WGS sequence"/>
</dbReference>
<reference evidence="8 9" key="1">
    <citation type="submission" date="2016-10" db="EMBL/GenBank/DDBJ databases">
        <authorList>
            <person name="de Groot N.N."/>
        </authorList>
    </citation>
    <scope>NUCLEOTIDE SEQUENCE [LARGE SCALE GENOMIC DNA]</scope>
    <source>
        <strain evidence="8 9">47C3B</strain>
    </source>
</reference>